<protein>
    <recommendedName>
        <fullName evidence="1">F-box associated beta-propeller type 3 domain-containing protein</fullName>
    </recommendedName>
</protein>
<keyword evidence="3" id="KW-1185">Reference proteome</keyword>
<dbReference type="InterPro" id="IPR050796">
    <property type="entry name" value="SCF_F-box_component"/>
</dbReference>
<evidence type="ECO:0000313" key="2">
    <source>
        <dbReference type="EMBL" id="CAH1440433.1"/>
    </source>
</evidence>
<dbReference type="NCBIfam" id="TIGR01640">
    <property type="entry name" value="F_box_assoc_1"/>
    <property type="match status" value="1"/>
</dbReference>
<evidence type="ECO:0000259" key="1">
    <source>
        <dbReference type="Pfam" id="PF08268"/>
    </source>
</evidence>
<sequence length="472" mass="54762">MNKRNEGSTHNLPLLRSPSSSLLNYSPATIAAQHHRQALIASSTTRTHQNIYFHLLPCFSLFLCPPANRRDIEGISISGASLSTVAWLSDPTSYHFCQRCYYTHINCQIKHYSTTLSNLGGMDSKLFYNLRIEILLRTSLNTLGRMRCTNKEYENLTYHPHLLNVYKQRNNIVSGFLVVRGQNGCDFTEFAPSHGSKSLDLGFLPHNAEILASSEQGIIVFEVPHPMVDGLVRYHVCKPTTKQVLALPNPKTKYLTKRVSMVVTGSKPLRYKIIRLSEPKFNPKYDQYYTTYYCEIFDSRAWTWRRQDLLVLPFHDFLPCQQPITVRGSIYVLTTNNDVLKFNAYSEKWTPFSIPIEDLDYILIPRKLVKYQGKLGFACMTPGRLSWEIWVLTIDESWERLHVFFAQSLLEAIYDSDTIVMREDMALVFYRFGFKEGDYICKVPLFDGHGWYYYMRIFPFRSDFEQVDLRGS</sequence>
<dbReference type="PANTHER" id="PTHR31672">
    <property type="entry name" value="BNACNNG10540D PROTEIN"/>
    <property type="match status" value="1"/>
</dbReference>
<proteinExistence type="predicted"/>
<gene>
    <name evidence="2" type="ORF">LVIROSA_LOCUS26569</name>
</gene>
<feature type="domain" description="F-box associated beta-propeller type 3" evidence="1">
    <location>
        <begin position="213"/>
        <end position="407"/>
    </location>
</feature>
<comment type="caution">
    <text evidence="2">The sequence shown here is derived from an EMBL/GenBank/DDBJ whole genome shotgun (WGS) entry which is preliminary data.</text>
</comment>
<dbReference type="InterPro" id="IPR013187">
    <property type="entry name" value="F-box-assoc_dom_typ3"/>
</dbReference>
<dbReference type="Proteomes" id="UP001157418">
    <property type="component" value="Unassembled WGS sequence"/>
</dbReference>
<dbReference type="InterPro" id="IPR017451">
    <property type="entry name" value="F-box-assoc_interact_dom"/>
</dbReference>
<evidence type="ECO:0000313" key="3">
    <source>
        <dbReference type="Proteomes" id="UP001157418"/>
    </source>
</evidence>
<dbReference type="EMBL" id="CAKMRJ010005412">
    <property type="protein sequence ID" value="CAH1440433.1"/>
    <property type="molecule type" value="Genomic_DNA"/>
</dbReference>
<dbReference type="Pfam" id="PF08268">
    <property type="entry name" value="FBA_3"/>
    <property type="match status" value="1"/>
</dbReference>
<dbReference type="AlphaFoldDB" id="A0AAU9NRN5"/>
<accession>A0AAU9NRN5</accession>
<reference evidence="2 3" key="1">
    <citation type="submission" date="2022-01" db="EMBL/GenBank/DDBJ databases">
        <authorList>
            <person name="Xiong W."/>
            <person name="Schranz E."/>
        </authorList>
    </citation>
    <scope>NUCLEOTIDE SEQUENCE [LARGE SCALE GENOMIC DNA]</scope>
</reference>
<organism evidence="2 3">
    <name type="scientific">Lactuca virosa</name>
    <dbReference type="NCBI Taxonomy" id="75947"/>
    <lineage>
        <taxon>Eukaryota</taxon>
        <taxon>Viridiplantae</taxon>
        <taxon>Streptophyta</taxon>
        <taxon>Embryophyta</taxon>
        <taxon>Tracheophyta</taxon>
        <taxon>Spermatophyta</taxon>
        <taxon>Magnoliopsida</taxon>
        <taxon>eudicotyledons</taxon>
        <taxon>Gunneridae</taxon>
        <taxon>Pentapetalae</taxon>
        <taxon>asterids</taxon>
        <taxon>campanulids</taxon>
        <taxon>Asterales</taxon>
        <taxon>Asteraceae</taxon>
        <taxon>Cichorioideae</taxon>
        <taxon>Cichorieae</taxon>
        <taxon>Lactucinae</taxon>
        <taxon>Lactuca</taxon>
    </lineage>
</organism>
<name>A0AAU9NRN5_9ASTR</name>